<proteinExistence type="predicted"/>
<reference evidence="1 2" key="1">
    <citation type="submission" date="2017-03" db="EMBL/GenBank/DDBJ databases">
        <title>An alternative strategy for trypanosome survival in the mammalian bloodstream revealed through genome and transcriptome analysis of the ubiquitous bovine parasite Trypanosoma (Megatrypanum) theileri.</title>
        <authorList>
            <person name="Kelly S."/>
            <person name="Ivens A."/>
            <person name="Mott A."/>
            <person name="O'Neill E."/>
            <person name="Emms D."/>
            <person name="Macleod O."/>
            <person name="Voorheis P."/>
            <person name="Matthews J."/>
            <person name="Matthews K."/>
            <person name="Carrington M."/>
        </authorList>
    </citation>
    <scope>NUCLEOTIDE SEQUENCE [LARGE SCALE GENOMIC DNA]</scope>
    <source>
        <strain evidence="1">Edinburgh</strain>
    </source>
</reference>
<gene>
    <name evidence="1" type="ORF">TM35_000121910</name>
</gene>
<sequence length="212" mass="23954">MDINVGKTKYTLFGTTNPHPLSLKLRGIPVGPGKAPKLLGITFQNYRGMSTHVVQTRQRMNFRLLQLAAISSITWGSKRDILRAFYLTLVQAQTLYGFEIWYWDAAPTSRKLLDAGQNKACRTIAGIPYGCRSADALREARLLPLEITAMIRSLKYLMRCQTRGGSLKESAEQVHHETHPVREFYARIMKIYPTLVIEPRGPTSTDTNSTVR</sequence>
<dbReference type="VEuPathDB" id="TriTrypDB:TM35_000121910"/>
<dbReference type="GeneID" id="39984946"/>
<dbReference type="RefSeq" id="XP_028883482.1">
    <property type="nucleotide sequence ID" value="XM_029025166.1"/>
</dbReference>
<protein>
    <submittedName>
        <fullName evidence="1">Tbingi protein</fullName>
    </submittedName>
</protein>
<dbReference type="AlphaFoldDB" id="A0A1X0NXJ2"/>
<evidence type="ECO:0000313" key="2">
    <source>
        <dbReference type="Proteomes" id="UP000192257"/>
    </source>
</evidence>
<accession>A0A1X0NXJ2</accession>
<organism evidence="1 2">
    <name type="scientific">Trypanosoma theileri</name>
    <dbReference type="NCBI Taxonomy" id="67003"/>
    <lineage>
        <taxon>Eukaryota</taxon>
        <taxon>Discoba</taxon>
        <taxon>Euglenozoa</taxon>
        <taxon>Kinetoplastea</taxon>
        <taxon>Metakinetoplastina</taxon>
        <taxon>Trypanosomatida</taxon>
        <taxon>Trypanosomatidae</taxon>
        <taxon>Trypanosoma</taxon>
    </lineage>
</organism>
<evidence type="ECO:0000313" key="1">
    <source>
        <dbReference type="EMBL" id="ORC89416.1"/>
    </source>
</evidence>
<keyword evidence="2" id="KW-1185">Reference proteome</keyword>
<comment type="caution">
    <text evidence="1">The sequence shown here is derived from an EMBL/GenBank/DDBJ whole genome shotgun (WGS) entry which is preliminary data.</text>
</comment>
<dbReference type="Proteomes" id="UP000192257">
    <property type="component" value="Unassembled WGS sequence"/>
</dbReference>
<dbReference type="EMBL" id="NBCO01000012">
    <property type="protein sequence ID" value="ORC89416.1"/>
    <property type="molecule type" value="Genomic_DNA"/>
</dbReference>
<name>A0A1X0NXJ2_9TRYP</name>